<dbReference type="OMA" id="GHFMFWP"/>
<dbReference type="eggNOG" id="ENOG502SH5I">
    <property type="taxonomic scope" value="Eukaryota"/>
</dbReference>
<dbReference type="GO" id="GO:0016757">
    <property type="term" value="F:glycosyltransferase activity"/>
    <property type="evidence" value="ECO:0007669"/>
    <property type="project" value="UniProtKB-KW"/>
</dbReference>
<dbReference type="GO" id="GO:0006564">
    <property type="term" value="P:L-serine biosynthetic process"/>
    <property type="evidence" value="ECO:0007669"/>
    <property type="project" value="TreeGrafter"/>
</dbReference>
<dbReference type="STRING" id="1287681.M7SAW5"/>
<feature type="domain" description="Phosphoribosyltransferase" evidence="1">
    <location>
        <begin position="496"/>
        <end position="690"/>
    </location>
</feature>
<proteinExistence type="predicted"/>
<dbReference type="GO" id="GO:0005737">
    <property type="term" value="C:cytoplasm"/>
    <property type="evidence" value="ECO:0007669"/>
    <property type="project" value="TreeGrafter"/>
</dbReference>
<dbReference type="SUPFAM" id="SSF53271">
    <property type="entry name" value="PRTase-like"/>
    <property type="match status" value="1"/>
</dbReference>
<dbReference type="Proteomes" id="UP000012174">
    <property type="component" value="Unassembled WGS sequence"/>
</dbReference>
<dbReference type="HOGENOM" id="CLU_012235_1_0_1"/>
<dbReference type="EMBL" id="KB707241">
    <property type="protein sequence ID" value="EMR63319.1"/>
    <property type="molecule type" value="Genomic_DNA"/>
</dbReference>
<dbReference type="SUPFAM" id="SSF52540">
    <property type="entry name" value="P-loop containing nucleoside triphosphate hydrolases"/>
    <property type="match status" value="1"/>
</dbReference>
<dbReference type="CDD" id="cd06223">
    <property type="entry name" value="PRTases_typeI"/>
    <property type="match status" value="1"/>
</dbReference>
<dbReference type="GO" id="GO:0000287">
    <property type="term" value="F:magnesium ion binding"/>
    <property type="evidence" value="ECO:0007669"/>
    <property type="project" value="TreeGrafter"/>
</dbReference>
<reference evidence="3" key="1">
    <citation type="journal article" date="2013" name="Genome Announc.">
        <title>Draft genome sequence of the grapevine dieback fungus Eutypa lata UCR-EL1.</title>
        <authorList>
            <person name="Blanco-Ulate B."/>
            <person name="Rolshausen P.E."/>
            <person name="Cantu D."/>
        </authorList>
    </citation>
    <scope>NUCLEOTIDE SEQUENCE [LARGE SCALE GENOMIC DNA]</scope>
    <source>
        <strain evidence="3">UCR-EL1</strain>
    </source>
</reference>
<dbReference type="PANTHER" id="PTHR43344">
    <property type="entry name" value="PHOSPHOSERINE PHOSPHATASE"/>
    <property type="match status" value="1"/>
</dbReference>
<protein>
    <submittedName>
        <fullName evidence="2">Putative uracil phosphoribosyltransferase protein</fullName>
    </submittedName>
</protein>
<dbReference type="Pfam" id="PF13207">
    <property type="entry name" value="AAA_17"/>
    <property type="match status" value="1"/>
</dbReference>
<dbReference type="InterPro" id="IPR023214">
    <property type="entry name" value="HAD_sf"/>
</dbReference>
<dbReference type="Gene3D" id="3.40.50.300">
    <property type="entry name" value="P-loop containing nucleotide triphosphate hydrolases"/>
    <property type="match status" value="1"/>
</dbReference>
<gene>
    <name evidence="2" type="ORF">UCREL1_9757</name>
</gene>
<dbReference type="Pfam" id="PF14681">
    <property type="entry name" value="UPRTase"/>
    <property type="match status" value="1"/>
</dbReference>
<dbReference type="InterPro" id="IPR000836">
    <property type="entry name" value="PRTase_dom"/>
</dbReference>
<dbReference type="AlphaFoldDB" id="M7SAW5"/>
<keyword evidence="2" id="KW-0808">Transferase</keyword>
<dbReference type="InterPro" id="IPR036412">
    <property type="entry name" value="HAD-like_sf"/>
</dbReference>
<dbReference type="Gene3D" id="3.40.50.2020">
    <property type="match status" value="1"/>
</dbReference>
<accession>M7SAW5</accession>
<dbReference type="SUPFAM" id="SSF56784">
    <property type="entry name" value="HAD-like"/>
    <property type="match status" value="1"/>
</dbReference>
<dbReference type="Pfam" id="PF12710">
    <property type="entry name" value="HAD"/>
    <property type="match status" value="1"/>
</dbReference>
<keyword evidence="3" id="KW-1185">Reference proteome</keyword>
<keyword evidence="2" id="KW-0328">Glycosyltransferase</keyword>
<evidence type="ECO:0000259" key="1">
    <source>
        <dbReference type="Pfam" id="PF14681"/>
    </source>
</evidence>
<sequence>MANSRANSPPSMPADPQVLVLPTQKPMIVGIYGIPGCGKSYLLTQLKCEFNAIGFKFYEGSEKIGSLVPGGLRAFQKLDESAKNQWRQQAMDSIANECATAEIGGTVGVIVGHFMFWDEGEETARVAWTQSDAEKYTHIIYLNIDPAIVSTRRLEDVKRKRQLASVKHLGKWQEAERTQLRQICRENGILFFSLAFSEPEVLGTVSELLRDFQRHTEEWNLSRAKNDLDHWVKGQNWHTILVFDADRTLTAEDTGRLFWQAASKRHPKVANDSVLRELFSGPLGYTYTAFRQAVLLYEEIFSVDEFDQLCEEVASAVLVRHEFHWLLQQVKEQQGVGAVAITCGLQRIWDMIFQKELMADTVRIIGGGRIGDIYVITPEVKASLVLHLRTAHKLYVWAFGDSPMDLPMLSQADEAIVVAGEPELRSKSMDSALLKAIDGGGLRARQVLIPCDTPSFLDTNILPSVDLFNQEFVNSAIFPPPYNTSPSFKMLHATRRSSAKLLATHMRDATVTGPSLRAAHRNAGWYLATEFLAEAIGLENYPVTHVQGTSTSGYRLYKEEKTLIVPLMRGGEPMAFGVNQVFPLARFVHASRPEDVTIHHLQSIHNVILVDSVVNSGRSVVEFAQHVRNLRPTTHVIVVTGVVQKQSISEGGLIHEYGRGAELELIALRISENKFIGRGGTDTGNRLFNTTNLV</sequence>
<dbReference type="InterPro" id="IPR050582">
    <property type="entry name" value="HAD-like_SerB"/>
</dbReference>
<dbReference type="Gene3D" id="3.40.50.1000">
    <property type="entry name" value="HAD superfamily/HAD-like"/>
    <property type="match status" value="1"/>
</dbReference>
<evidence type="ECO:0000313" key="2">
    <source>
        <dbReference type="EMBL" id="EMR63319.1"/>
    </source>
</evidence>
<name>M7SAW5_EUTLA</name>
<dbReference type="InterPro" id="IPR029057">
    <property type="entry name" value="PRTase-like"/>
</dbReference>
<dbReference type="PANTHER" id="PTHR43344:SF20">
    <property type="entry name" value="URACIL PHOSPHORIBOSYLTRANSFERASE"/>
    <property type="match status" value="1"/>
</dbReference>
<organism evidence="2 3">
    <name type="scientific">Eutypa lata (strain UCR-EL1)</name>
    <name type="common">Grapevine dieback disease fungus</name>
    <name type="synonym">Eutypa armeniacae</name>
    <dbReference type="NCBI Taxonomy" id="1287681"/>
    <lineage>
        <taxon>Eukaryota</taxon>
        <taxon>Fungi</taxon>
        <taxon>Dikarya</taxon>
        <taxon>Ascomycota</taxon>
        <taxon>Pezizomycotina</taxon>
        <taxon>Sordariomycetes</taxon>
        <taxon>Xylariomycetidae</taxon>
        <taxon>Xylariales</taxon>
        <taxon>Diatrypaceae</taxon>
        <taxon>Eutypa</taxon>
    </lineage>
</organism>
<dbReference type="KEGG" id="ela:UCREL1_9757"/>
<dbReference type="InterPro" id="IPR027417">
    <property type="entry name" value="P-loop_NTPase"/>
</dbReference>
<dbReference type="GO" id="GO:0036424">
    <property type="term" value="F:L-phosphoserine phosphatase activity"/>
    <property type="evidence" value="ECO:0007669"/>
    <property type="project" value="TreeGrafter"/>
</dbReference>
<dbReference type="OrthoDB" id="5416609at2759"/>
<evidence type="ECO:0000313" key="3">
    <source>
        <dbReference type="Proteomes" id="UP000012174"/>
    </source>
</evidence>